<dbReference type="Pfam" id="PF00296">
    <property type="entry name" value="Bac_luciferase"/>
    <property type="match status" value="1"/>
</dbReference>
<evidence type="ECO:0000256" key="1">
    <source>
        <dbReference type="ARBA" id="ARBA00023002"/>
    </source>
</evidence>
<dbReference type="InterPro" id="IPR050564">
    <property type="entry name" value="F420-G6PD/mer"/>
</dbReference>
<dbReference type="AlphaFoldDB" id="A0A4R1BDE7"/>
<name>A0A4R1BDE7_9ACTN</name>
<dbReference type="Gene3D" id="3.20.20.30">
    <property type="entry name" value="Luciferase-like domain"/>
    <property type="match status" value="1"/>
</dbReference>
<proteinExistence type="predicted"/>
<gene>
    <name evidence="3" type="ORF">E0L93_13585</name>
</gene>
<dbReference type="OrthoDB" id="7374740at2"/>
<comment type="caution">
    <text evidence="3">The sequence shown here is derived from an EMBL/GenBank/DDBJ whole genome shotgun (WGS) entry which is preliminary data.</text>
</comment>
<keyword evidence="1" id="KW-0560">Oxidoreductase</keyword>
<evidence type="ECO:0000313" key="4">
    <source>
        <dbReference type="Proteomes" id="UP000295244"/>
    </source>
</evidence>
<dbReference type="EMBL" id="SKBU01000029">
    <property type="protein sequence ID" value="TCJ15083.1"/>
    <property type="molecule type" value="Genomic_DNA"/>
</dbReference>
<dbReference type="PANTHER" id="PTHR43244:SF1">
    <property type="entry name" value="5,10-METHYLENETETRAHYDROMETHANOPTERIN REDUCTASE"/>
    <property type="match status" value="1"/>
</dbReference>
<dbReference type="Proteomes" id="UP000295244">
    <property type="component" value="Unassembled WGS sequence"/>
</dbReference>
<dbReference type="InterPro" id="IPR011251">
    <property type="entry name" value="Luciferase-like_dom"/>
</dbReference>
<dbReference type="PANTHER" id="PTHR43244">
    <property type="match status" value="1"/>
</dbReference>
<sequence length="333" mass="37056">MENLNEKIKADIRVPVGLSVPEVVEFIRRCEAAGFHGVGVHDHHHSGRDVYVTLALAASRTRRINLYPATSNTVTRHPLVLAALANSLEEVAPGRTFLTLAPGFLSVESAGESRASLKKLREYVLAVRRLLAGEAVYSKGTPMRLRNRPRRHLPILLTASGPRLLQLAGEVADGALMLVGLHPGSIAAARRYLRIGAQKAGRDPQELEEIFIVPIAVGDREEVRQWPRKWFREGQPWMEYPSRSNLRWLREAGIDLPEGLDPRSISGDLADRICEAFGLFGEPEHCAGRLLRAREEAGVEHVFLFPAHDYQSGYQMPMAELEAFERVMASRLG</sequence>
<feature type="domain" description="Luciferase-like" evidence="2">
    <location>
        <begin position="19"/>
        <end position="301"/>
    </location>
</feature>
<keyword evidence="4" id="KW-1185">Reference proteome</keyword>
<organism evidence="3 4">
    <name type="scientific">Rubrobacter taiwanensis</name>
    <dbReference type="NCBI Taxonomy" id="185139"/>
    <lineage>
        <taxon>Bacteria</taxon>
        <taxon>Bacillati</taxon>
        <taxon>Actinomycetota</taxon>
        <taxon>Rubrobacteria</taxon>
        <taxon>Rubrobacterales</taxon>
        <taxon>Rubrobacteraceae</taxon>
        <taxon>Rubrobacter</taxon>
    </lineage>
</organism>
<reference evidence="3 4" key="1">
    <citation type="submission" date="2019-03" db="EMBL/GenBank/DDBJ databases">
        <title>Whole genome sequence of a novel Rubrobacter taiwanensis strain, isolated from Yellowstone National Park.</title>
        <authorList>
            <person name="Freed S."/>
            <person name="Ramaley R.F."/>
            <person name="Kyndt J.A."/>
        </authorList>
    </citation>
    <scope>NUCLEOTIDE SEQUENCE [LARGE SCALE GENOMIC DNA]</scope>
    <source>
        <strain evidence="3 4">Yellowstone</strain>
    </source>
</reference>
<evidence type="ECO:0000313" key="3">
    <source>
        <dbReference type="EMBL" id="TCJ15083.1"/>
    </source>
</evidence>
<protein>
    <submittedName>
        <fullName evidence="3">LLM class flavin-dependent oxidoreductase</fullName>
    </submittedName>
</protein>
<evidence type="ECO:0000259" key="2">
    <source>
        <dbReference type="Pfam" id="PF00296"/>
    </source>
</evidence>
<dbReference type="InterPro" id="IPR036661">
    <property type="entry name" value="Luciferase-like_sf"/>
</dbReference>
<dbReference type="CDD" id="cd01097">
    <property type="entry name" value="Tetrahydromethanopterin_reductase"/>
    <property type="match status" value="1"/>
</dbReference>
<dbReference type="GO" id="GO:0016705">
    <property type="term" value="F:oxidoreductase activity, acting on paired donors, with incorporation or reduction of molecular oxygen"/>
    <property type="evidence" value="ECO:0007669"/>
    <property type="project" value="InterPro"/>
</dbReference>
<accession>A0A4R1BDE7</accession>
<dbReference type="SUPFAM" id="SSF51679">
    <property type="entry name" value="Bacterial luciferase-like"/>
    <property type="match status" value="1"/>
</dbReference>